<gene>
    <name evidence="8" type="ORF">EHSB41UT_04086</name>
</gene>
<name>A0A1X7AQ97_9GAMM</name>
<evidence type="ECO:0000256" key="3">
    <source>
        <dbReference type="ARBA" id="ARBA00022989"/>
    </source>
</evidence>
<feature type="transmembrane region" description="Helical" evidence="5">
    <location>
        <begin position="85"/>
        <end position="102"/>
    </location>
</feature>
<proteinExistence type="predicted"/>
<feature type="transmembrane region" description="Helical" evidence="5">
    <location>
        <begin position="394"/>
        <end position="413"/>
    </location>
</feature>
<evidence type="ECO:0000259" key="7">
    <source>
        <dbReference type="Pfam" id="PF11846"/>
    </source>
</evidence>
<feature type="transmembrane region" description="Helical" evidence="5">
    <location>
        <begin position="165"/>
        <end position="181"/>
    </location>
</feature>
<dbReference type="GO" id="GO:0016874">
    <property type="term" value="F:ligase activity"/>
    <property type="evidence" value="ECO:0007669"/>
    <property type="project" value="UniProtKB-KW"/>
</dbReference>
<keyword evidence="2 5" id="KW-0812">Transmembrane</keyword>
<dbReference type="Proteomes" id="UP000196573">
    <property type="component" value="Unassembled WGS sequence"/>
</dbReference>
<protein>
    <submittedName>
        <fullName evidence="8">O-Antigen ligase</fullName>
    </submittedName>
</protein>
<dbReference type="InterPro" id="IPR051533">
    <property type="entry name" value="WaaL-like"/>
</dbReference>
<dbReference type="PANTHER" id="PTHR37422">
    <property type="entry name" value="TEICHURONIC ACID BIOSYNTHESIS PROTEIN TUAE"/>
    <property type="match status" value="1"/>
</dbReference>
<dbReference type="AlphaFoldDB" id="A0A1X7AQ97"/>
<evidence type="ECO:0000256" key="4">
    <source>
        <dbReference type="ARBA" id="ARBA00023136"/>
    </source>
</evidence>
<dbReference type="OrthoDB" id="4448at2"/>
<keyword evidence="8" id="KW-0436">Ligase</keyword>
<feature type="transmembrane region" description="Helical" evidence="5">
    <location>
        <begin position="188"/>
        <end position="203"/>
    </location>
</feature>
<dbReference type="InterPro" id="IPR021797">
    <property type="entry name" value="Wzy_C_2"/>
</dbReference>
<accession>A0A1X7AQ97</accession>
<organism evidence="8 9">
    <name type="scientific">Parendozoicomonas haliclonae</name>
    <dbReference type="NCBI Taxonomy" id="1960125"/>
    <lineage>
        <taxon>Bacteria</taxon>
        <taxon>Pseudomonadati</taxon>
        <taxon>Pseudomonadota</taxon>
        <taxon>Gammaproteobacteria</taxon>
        <taxon>Oceanospirillales</taxon>
        <taxon>Endozoicomonadaceae</taxon>
        <taxon>Parendozoicomonas</taxon>
    </lineage>
</organism>
<keyword evidence="9" id="KW-1185">Reference proteome</keyword>
<evidence type="ECO:0000256" key="2">
    <source>
        <dbReference type="ARBA" id="ARBA00022692"/>
    </source>
</evidence>
<dbReference type="RefSeq" id="WP_087112728.1">
    <property type="nucleotide sequence ID" value="NZ_CBCSCN010000013.1"/>
</dbReference>
<sequence>MKNTQKLSFIYIFLLSTLPFLSFYHYAPKSDASINIITIFISSIIILPHLLFIQKIKISYCYLFIFIFIAIALICTKTVEYPGDRIAGVTALLLSCLVGILITDNKKDYILSALAFGLLVGALLQCVIGYLQISGIASAHHLPFIVYNPSDQTALMGNIGQRNNLGNYLSLAFVSLCWIFAHSKLPKLLSYIFLAFICLFLSWTASRTVIIYSLGLMILSWVYYILSGREKNIGRMVSFMALGVLLIAFFQSYNDLVNSFFQTLGIPINQGSGVERFTSSGFGTRRIIEWQKAWHIFTENPWFGVGYGGYAAQSVALEAEYGKEWVINALFVHCHNFVLQLLAEFGLIGAFLSLATILLAFFPWFKRENINTNGLLILSMSMVILVHSQLEYPLWYASFLFIFSILIGLSPTSKITINFRPAYRYIISAFIIVILWQTTTSAISYMDWARWVQPSGIAKEDKHRINELLEDSLNPLWSYETHLILTNYFSMTNEQVDLKLPILERQAAYRPFAETLVKLAIIRAYNNDLPGALDALQLAIDSYPKTVSNISFVIYAAEGTEIDLLKEKLKTAGIENPIRKIKTTDR</sequence>
<keyword evidence="4 5" id="KW-0472">Membrane</keyword>
<dbReference type="InterPro" id="IPR007016">
    <property type="entry name" value="O-antigen_ligase-rel_domated"/>
</dbReference>
<feature type="transmembrane region" description="Helical" evidence="5">
    <location>
        <begin position="60"/>
        <end position="79"/>
    </location>
</feature>
<feature type="transmembrane region" description="Helical" evidence="5">
    <location>
        <begin position="233"/>
        <end position="253"/>
    </location>
</feature>
<feature type="transmembrane region" description="Helical" evidence="5">
    <location>
        <begin position="345"/>
        <end position="365"/>
    </location>
</feature>
<feature type="transmembrane region" description="Helical" evidence="5">
    <location>
        <begin position="372"/>
        <end position="388"/>
    </location>
</feature>
<feature type="transmembrane region" description="Helical" evidence="5">
    <location>
        <begin position="109"/>
        <end position="133"/>
    </location>
</feature>
<feature type="transmembrane region" description="Helical" evidence="5">
    <location>
        <begin position="7"/>
        <end position="26"/>
    </location>
</feature>
<evidence type="ECO:0000313" key="8">
    <source>
        <dbReference type="EMBL" id="SMA50292.1"/>
    </source>
</evidence>
<dbReference type="PANTHER" id="PTHR37422:SF21">
    <property type="entry name" value="EXOQ-LIKE PROTEIN"/>
    <property type="match status" value="1"/>
</dbReference>
<dbReference type="EMBL" id="FWPT01000011">
    <property type="protein sequence ID" value="SMA50292.1"/>
    <property type="molecule type" value="Genomic_DNA"/>
</dbReference>
<feature type="domain" description="O-antigen ligase-related" evidence="6">
    <location>
        <begin position="193"/>
        <end position="352"/>
    </location>
</feature>
<keyword evidence="3 5" id="KW-1133">Transmembrane helix</keyword>
<dbReference type="Pfam" id="PF04932">
    <property type="entry name" value="Wzy_C"/>
    <property type="match status" value="1"/>
</dbReference>
<dbReference type="Pfam" id="PF11846">
    <property type="entry name" value="Wzy_C_2"/>
    <property type="match status" value="1"/>
</dbReference>
<evidence type="ECO:0000256" key="5">
    <source>
        <dbReference type="SAM" id="Phobius"/>
    </source>
</evidence>
<reference evidence="8 9" key="1">
    <citation type="submission" date="2017-03" db="EMBL/GenBank/DDBJ databases">
        <authorList>
            <person name="Afonso C.L."/>
            <person name="Miller P.J."/>
            <person name="Scott M.A."/>
            <person name="Spackman E."/>
            <person name="Goraichik I."/>
            <person name="Dimitrov K.M."/>
            <person name="Suarez D.L."/>
            <person name="Swayne D.E."/>
        </authorList>
    </citation>
    <scope>NUCLEOTIDE SEQUENCE [LARGE SCALE GENOMIC DNA]</scope>
    <source>
        <strain evidence="8">SB41UT1</strain>
    </source>
</reference>
<evidence type="ECO:0000256" key="1">
    <source>
        <dbReference type="ARBA" id="ARBA00004141"/>
    </source>
</evidence>
<feature type="domain" description="Virulence factor membrane-bound polymerase C-terminal" evidence="7">
    <location>
        <begin position="377"/>
        <end position="545"/>
    </location>
</feature>
<comment type="subcellular location">
    <subcellularLocation>
        <location evidence="1">Membrane</location>
        <topology evidence="1">Multi-pass membrane protein</topology>
    </subcellularLocation>
</comment>
<feature type="transmembrane region" description="Helical" evidence="5">
    <location>
        <begin position="209"/>
        <end position="226"/>
    </location>
</feature>
<feature type="transmembrane region" description="Helical" evidence="5">
    <location>
        <begin position="32"/>
        <end position="53"/>
    </location>
</feature>
<evidence type="ECO:0000313" key="9">
    <source>
        <dbReference type="Proteomes" id="UP000196573"/>
    </source>
</evidence>
<evidence type="ECO:0000259" key="6">
    <source>
        <dbReference type="Pfam" id="PF04932"/>
    </source>
</evidence>
<dbReference type="GO" id="GO:0016020">
    <property type="term" value="C:membrane"/>
    <property type="evidence" value="ECO:0007669"/>
    <property type="project" value="UniProtKB-SubCell"/>
</dbReference>
<feature type="transmembrane region" description="Helical" evidence="5">
    <location>
        <begin position="425"/>
        <end position="446"/>
    </location>
</feature>